<feature type="compositionally biased region" description="Polar residues" evidence="2">
    <location>
        <begin position="529"/>
        <end position="547"/>
    </location>
</feature>
<feature type="region of interest" description="Disordered" evidence="2">
    <location>
        <begin position="367"/>
        <end position="386"/>
    </location>
</feature>
<dbReference type="SUPFAM" id="SSF48371">
    <property type="entry name" value="ARM repeat"/>
    <property type="match status" value="1"/>
</dbReference>
<organism evidence="4">
    <name type="scientific">Aceria tosichella</name>
    <name type="common">wheat curl mite</name>
    <dbReference type="NCBI Taxonomy" id="561515"/>
    <lineage>
        <taxon>Eukaryota</taxon>
        <taxon>Metazoa</taxon>
        <taxon>Ecdysozoa</taxon>
        <taxon>Arthropoda</taxon>
        <taxon>Chelicerata</taxon>
        <taxon>Arachnida</taxon>
        <taxon>Acari</taxon>
        <taxon>Acariformes</taxon>
        <taxon>Trombidiformes</taxon>
        <taxon>Prostigmata</taxon>
        <taxon>Eupodina</taxon>
        <taxon>Eriophyoidea</taxon>
        <taxon>Eriophyidae</taxon>
        <taxon>Eriophyinae</taxon>
        <taxon>Aceriini</taxon>
        <taxon>Aceria</taxon>
    </lineage>
</organism>
<feature type="compositionally biased region" description="Basic and acidic residues" evidence="2">
    <location>
        <begin position="583"/>
        <end position="594"/>
    </location>
</feature>
<dbReference type="InterPro" id="IPR016024">
    <property type="entry name" value="ARM-type_fold"/>
</dbReference>
<feature type="domain" description="USP" evidence="3">
    <location>
        <begin position="1832"/>
        <end position="2227"/>
    </location>
</feature>
<feature type="region of interest" description="Disordered" evidence="2">
    <location>
        <begin position="1634"/>
        <end position="1689"/>
    </location>
</feature>
<protein>
    <submittedName>
        <fullName evidence="4">Ubiquitin carboxyl-terminal hydrolase 34</fullName>
    </submittedName>
</protein>
<feature type="region of interest" description="Disordered" evidence="2">
    <location>
        <begin position="230"/>
        <end position="260"/>
    </location>
</feature>
<evidence type="ECO:0000256" key="1">
    <source>
        <dbReference type="ARBA" id="ARBA00009085"/>
    </source>
</evidence>
<feature type="region of interest" description="Disordered" evidence="2">
    <location>
        <begin position="1369"/>
        <end position="1400"/>
    </location>
</feature>
<dbReference type="Pfam" id="PF00443">
    <property type="entry name" value="UCH"/>
    <property type="match status" value="1"/>
</dbReference>
<dbReference type="PROSITE" id="PS50235">
    <property type="entry name" value="USP_3"/>
    <property type="match status" value="1"/>
</dbReference>
<dbReference type="EMBL" id="GGYP01006455">
    <property type="protein sequence ID" value="MDE51226.1"/>
    <property type="molecule type" value="Transcribed_RNA"/>
</dbReference>
<sequence length="2484" mass="285377">MTTTPPDKSTISTTLKATISKQKTTPTLEPNDVTEDNQSEFLYDALDKLNPEKNDLNQVPKEITSSILTTRLRGVCRINRLIDYANDLCHSFAEFGSKERYQECIEELRDWILEKKIIEHIFGPNCHVEIIKQSHTILSFVAHSLDDEHVNVIWSASLLKHCGRQVLDLLTSLVRYMRTGPVLHLYLLVKNLNIEEHTEHTLLLTSCILRFIWLHSPCINQVHFCSLQKNRPQQGTSPNDDGDDEQNNSPQDEPMDQDITCKNRYSPTIFTNRKFSRRQSHQEQLMNRKIGENSLNSSSEENKQPHFVSAYDNNTTIASTTGSTANTTSTTTSTNEFSYTYGKTKSEEDDIEWHNECMNQSRIGTNQFEDQSSRSASENEYEKDVQQSLLDAIKSATGQRAAVNQHHQKRLNSPVGETLAKGGGGDNHQPADDVKQSVVDHILRSISAPNAKSGHTSSQQGQSIIDGNLEPADSSQCDLEADADNREWLQPWKGENDPFLEYTSDVSACCSEDKNMDDFDDDAQGFIQDENTNGTENPSANSSSSDIYMQEVVSRRNKGPLRDVFRTFEREPLESTSSNRGESSSKQHPSLDPHTEQFKQLSAETVAHFMELKKASLNLSSITNQICSDEDLKKLSEYNLANLSDPGKTLLWDLLQDGKIEHLGSNLYVEIENALVNLVMSFGDRFIRYKFIEACLENLSLGHSVIISLRLLPRFMSFNSVARTLSIPAVNETYTIVLWAEREHNMSKNFFKNLVEYYNERKKLIARRCEQVSPSEQSENIKRFEDFDGCMEKPFFTHIDAIITRMTFLSFIYSKPFSPVTMKLNQEQMDQLWDCLTSDDNSRCSDVLFQWIYQQAVGDDFHGVDDDLLDYVLKCKLPTLPPQHFRIRGLKLLEQLLWIRQDYECCHELEHPATRLLWDIGIKSVDDEVGMAAIRILNHFYIYTNHSKPVLCKQGTNFMRYCMEHLHSSMFALKSTDETEKISQSLETMQKVILLMRTHLEVFKAHWSFYLRILQLNNEGDLMSHRLRAYDIKLTMTIRLVIQAASSTNKTTLEVQANDFIGELRAEIVKWWYSQVDRSYHESIAPSPSSSSPSSESPGLVDSEKSETNENGNQPGNFRRGKHRLNSFTTFLLNNPHQLRLLSQNQEIPFEWDERQINELDFKDLQVIYVLNDAKPQNTDSADDLESEKSEESLQGINFPDLNTIPSIVLLNESNFERLMEVDKFLGLFRCQESTELTNKAKTLSRRVWEIIQILPTSPHYKESLKHCGLDDETDISLKVPKCLNLLNADCPQRLLYSLQIIDILKSSHDCPYWGSTFIRKGGLADLYDVFMSQKLLPEDNEEWNEWLQECLAYLLKLLFQFGTRANNPINPPDQSSSSGLQGKNMTHIRSQSGSVSAPLTSTKRVRRNRGRLHGVTEERVLIPHFSEELLRLLEDTDLIFNKLIRILESSAMSKRHNDHFYYTTMSSRAMIVHHVMSFLSSWCKSDPKFPEFRVAKFENLLKALILDDTDPSTRREACNGFYKLHYASITRSLETVELNASVSPETSSVGESHSDTSSITIDSNHQLPNLQFSADLLSCLIKFLPIAEGMRPPKPMRNCISESDYIREMNLPGCKDYFWLTCRLIEAPNTCSLSHRRRRRTPSRSSDHDRVNDREQPMDTEGGGTDKLDESSSGQANTSRDESSNNNSSLVDLQDLCKYLVVAIRKRPVFETRDYTIEDDTLRGMLMMMVMAIRRDPRFRYTEDAELFILELYCYLFAPPTEQYRYLPKCKSGATRSTAFDLMIALVEQCPKNYMRLLDLLIHDQHLAVVKNSHPTDYWPHDDCRSEVGFVGLINLGATCYLATCMQHLFMIPDLRYAILSVQDPKSLRHGDIMKELQKIFAFMLESERKAYNPRNFCKAYTMDNHPLNIAEQTDMTEFLTDLITKIEESSPVLRQIIKSLFSGTLSNNVVSLDCPHISRTTEEFYTLRVQVADMRNLNDSLDELTVKDTLEGDNMYTCSTCEKKVRAEKRACIVKLPRILCFNTMRYTFNMTTMTKEKVNTHFSFPLRLDMADYLESNLMKRQQASPNSSNCPSRNSSTSLSSNIESSKSVEVKVDQTSPQAIEKEYSGGADRADKINNPNAASSNNEPESDTMYELIGVTVHTGNADGGHYYCFIRDCEDNSTDKPRWYLFNDAEVKPFDDSHIGTECYGGELTTKSYDAINDRFMDFSIEKTNSAYMLFYKRVDYKYRSRSVALRYLESDTQRNKTMPQNSAGKMNNLVSSLRISNRCPSEQENHLASMSDTSELSYETEIEAAANRYNSIFSEMHDFEKLFHLNYEDFVLPRHLSSWIWNENLKFSRDLCIFEHNYFDFMWQICANVPRTLNQSPKAFPNANLRNPNHFMVSENRLAIEIMHLAIVFVLGVLINSREKPNLGNWTELIRKQFNSSQAACDWAMQLIDDEDSWLKQMLMKCPIEMVKQLFQRVYNDLTGSKQHKKIRLVK</sequence>
<feature type="compositionally biased region" description="Polar residues" evidence="2">
    <location>
        <begin position="448"/>
        <end position="465"/>
    </location>
</feature>
<dbReference type="GO" id="GO:0016579">
    <property type="term" value="P:protein deubiquitination"/>
    <property type="evidence" value="ECO:0007669"/>
    <property type="project" value="InterPro"/>
</dbReference>
<feature type="compositionally biased region" description="Low complexity" evidence="2">
    <location>
        <begin position="2120"/>
        <end position="2130"/>
    </location>
</feature>
<dbReference type="GO" id="GO:0004843">
    <property type="term" value="F:cysteine-type deubiquitinase activity"/>
    <property type="evidence" value="ECO:0007669"/>
    <property type="project" value="InterPro"/>
</dbReference>
<dbReference type="InterPro" id="IPR028889">
    <property type="entry name" value="USP"/>
</dbReference>
<evidence type="ECO:0000313" key="4">
    <source>
        <dbReference type="EMBL" id="MDE51226.1"/>
    </source>
</evidence>
<dbReference type="InterPro" id="IPR038765">
    <property type="entry name" value="Papain-like_cys_pep_sf"/>
</dbReference>
<dbReference type="GO" id="GO:0005634">
    <property type="term" value="C:nucleus"/>
    <property type="evidence" value="ECO:0007669"/>
    <property type="project" value="TreeGrafter"/>
</dbReference>
<evidence type="ECO:0000256" key="2">
    <source>
        <dbReference type="SAM" id="MobiDB-lite"/>
    </source>
</evidence>
<feature type="region of interest" description="Disordered" evidence="2">
    <location>
        <begin position="563"/>
        <end position="594"/>
    </location>
</feature>
<feature type="compositionally biased region" description="Low complexity" evidence="2">
    <location>
        <begin position="2068"/>
        <end position="2090"/>
    </location>
</feature>
<feature type="compositionally biased region" description="Polar residues" evidence="2">
    <location>
        <begin position="1672"/>
        <end position="1689"/>
    </location>
</feature>
<feature type="region of interest" description="Disordered" evidence="2">
    <location>
        <begin position="513"/>
        <end position="547"/>
    </location>
</feature>
<dbReference type="PANTHER" id="PTHR24006:SF827">
    <property type="entry name" value="UBIQUITIN CARBOXYL-TERMINAL HYDROLASE 34"/>
    <property type="match status" value="1"/>
</dbReference>
<dbReference type="InterPro" id="IPR050164">
    <property type="entry name" value="Peptidase_C19"/>
</dbReference>
<name>A0A6G1SL13_9ACAR</name>
<dbReference type="InterPro" id="IPR001394">
    <property type="entry name" value="Peptidase_C19_UCH"/>
</dbReference>
<keyword evidence="4" id="KW-0378">Hydrolase</keyword>
<dbReference type="InterPro" id="IPR018200">
    <property type="entry name" value="USP_CS"/>
</dbReference>
<feature type="region of interest" description="Disordered" evidence="2">
    <location>
        <begin position="2064"/>
        <end position="2132"/>
    </location>
</feature>
<feature type="compositionally biased region" description="Basic and acidic residues" evidence="2">
    <location>
        <begin position="1646"/>
        <end position="1658"/>
    </location>
</feature>
<gene>
    <name evidence="4" type="primary">USP34</name>
    <name evidence="4" type="ORF">g.17376</name>
</gene>
<comment type="similarity">
    <text evidence="1">Belongs to the peptidase C19 family.</text>
</comment>
<evidence type="ECO:0000259" key="3">
    <source>
        <dbReference type="PROSITE" id="PS50235"/>
    </source>
</evidence>
<feature type="compositionally biased region" description="Polar residues" evidence="2">
    <location>
        <begin position="230"/>
        <end position="239"/>
    </location>
</feature>
<dbReference type="PROSITE" id="PS00973">
    <property type="entry name" value="USP_2"/>
    <property type="match status" value="1"/>
</dbReference>
<feature type="compositionally biased region" description="Polar residues" evidence="2">
    <location>
        <begin position="367"/>
        <end position="378"/>
    </location>
</feature>
<dbReference type="FunFam" id="3.90.70.10:FF:000022">
    <property type="entry name" value="Ubiquitin carboxyl-terminal hydrolase 24"/>
    <property type="match status" value="1"/>
</dbReference>
<dbReference type="SUPFAM" id="SSF54001">
    <property type="entry name" value="Cysteine proteinases"/>
    <property type="match status" value="1"/>
</dbReference>
<dbReference type="Gene3D" id="3.90.70.10">
    <property type="entry name" value="Cysteine proteinases"/>
    <property type="match status" value="1"/>
</dbReference>
<feature type="compositionally biased region" description="Basic and acidic residues" evidence="2">
    <location>
        <begin position="563"/>
        <end position="573"/>
    </location>
</feature>
<dbReference type="PANTHER" id="PTHR24006">
    <property type="entry name" value="UBIQUITIN CARBOXYL-TERMINAL HYDROLASE"/>
    <property type="match status" value="1"/>
</dbReference>
<accession>A0A6G1SL13</accession>
<feature type="region of interest" description="Disordered" evidence="2">
    <location>
        <begin position="1083"/>
        <end position="1120"/>
    </location>
</feature>
<dbReference type="CDD" id="cd02659">
    <property type="entry name" value="peptidase_C19C"/>
    <property type="match status" value="1"/>
</dbReference>
<reference evidence="4" key="1">
    <citation type="submission" date="2018-10" db="EMBL/GenBank/DDBJ databases">
        <title>Transcriptome assembly of Aceria tosichella (Wheat curl mite) Type 2.</title>
        <authorList>
            <person name="Scully E.D."/>
            <person name="Geib S.M."/>
            <person name="Palmer N.A."/>
            <person name="Gupta A.K."/>
            <person name="Sarath G."/>
            <person name="Tatineni S."/>
        </authorList>
    </citation>
    <scope>NUCLEOTIDE SEQUENCE</scope>
    <source>
        <strain evidence="4">LincolnNE</strain>
    </source>
</reference>
<feature type="compositionally biased region" description="Low complexity" evidence="2">
    <location>
        <begin position="1086"/>
        <end position="1098"/>
    </location>
</feature>
<proteinExistence type="inferred from homology"/>
<dbReference type="GO" id="GO:0005829">
    <property type="term" value="C:cytosol"/>
    <property type="evidence" value="ECO:0007669"/>
    <property type="project" value="TreeGrafter"/>
</dbReference>
<feature type="compositionally biased region" description="Basic and acidic residues" evidence="2">
    <location>
        <begin position="2105"/>
        <end position="2118"/>
    </location>
</feature>
<feature type="region of interest" description="Disordered" evidence="2">
    <location>
        <begin position="448"/>
        <end position="471"/>
    </location>
</feature>
<feature type="region of interest" description="Disordered" evidence="2">
    <location>
        <begin position="404"/>
        <end position="432"/>
    </location>
</feature>